<dbReference type="InterPro" id="IPR036286">
    <property type="entry name" value="LexA/Signal_pep-like_sf"/>
</dbReference>
<dbReference type="EMBL" id="NNSR01000038">
    <property type="protein sequence ID" value="PKD31781.1"/>
    <property type="molecule type" value="Genomic_DNA"/>
</dbReference>
<dbReference type="CDD" id="cd00093">
    <property type="entry name" value="HTH_XRE"/>
    <property type="match status" value="1"/>
</dbReference>
<dbReference type="Proteomes" id="UP000233425">
    <property type="component" value="Unassembled WGS sequence"/>
</dbReference>
<dbReference type="AlphaFoldDB" id="A0A2N0UXR0"/>
<gene>
    <name evidence="5" type="primary">lexA_2</name>
    <name evidence="5" type="ORF">RBATCC27255_00695</name>
</gene>
<dbReference type="InterPro" id="IPR015927">
    <property type="entry name" value="Peptidase_S24_S26A/B/C"/>
</dbReference>
<evidence type="ECO:0000256" key="1">
    <source>
        <dbReference type="ARBA" id="ARBA00023015"/>
    </source>
</evidence>
<evidence type="ECO:0000256" key="2">
    <source>
        <dbReference type="ARBA" id="ARBA00023125"/>
    </source>
</evidence>
<dbReference type="SMART" id="SM00530">
    <property type="entry name" value="HTH_XRE"/>
    <property type="match status" value="1"/>
</dbReference>
<dbReference type="EC" id="3.4.21.88" evidence="5"/>
<dbReference type="SUPFAM" id="SSF51306">
    <property type="entry name" value="LexA/Signal peptidase"/>
    <property type="match status" value="1"/>
</dbReference>
<dbReference type="RefSeq" id="WP_169923238.1">
    <property type="nucleotide sequence ID" value="NZ_CABMMZ010000038.1"/>
</dbReference>
<dbReference type="PANTHER" id="PTHR40661:SF1">
    <property type="entry name" value="HTH CRO_C1-TYPE DOMAIN-CONTAINING PROTEIN"/>
    <property type="match status" value="1"/>
</dbReference>
<organism evidence="5 6">
    <name type="scientific">Ruminococcus bromii</name>
    <dbReference type="NCBI Taxonomy" id="40518"/>
    <lineage>
        <taxon>Bacteria</taxon>
        <taxon>Bacillati</taxon>
        <taxon>Bacillota</taxon>
        <taxon>Clostridia</taxon>
        <taxon>Eubacteriales</taxon>
        <taxon>Oscillospiraceae</taxon>
        <taxon>Ruminococcus</taxon>
    </lineage>
</organism>
<accession>A0A2N0UXR0</accession>
<sequence>MDIGKMINQRRTELKLTLEQVGQAVGVGKSTVKKWEDGYISNMRRDKIALLAKVLKMNPVSFITGEFKEEEDQATPLPQTNVFMRPVYDSISAGFGVIAQDVPVDYMPTYITCPSEQDKYIWINVHGDSMSPLIDDGSKILIKKQTSVDSGQIAAVLVDDEEAVVKKVLYNDNTVELHSVNPYYPPRVFKNNDVTRVQILGLVKEVSKSLQ</sequence>
<evidence type="ECO:0000259" key="4">
    <source>
        <dbReference type="PROSITE" id="PS50943"/>
    </source>
</evidence>
<dbReference type="PANTHER" id="PTHR40661">
    <property type="match status" value="1"/>
</dbReference>
<feature type="domain" description="HTH cro/C1-type" evidence="4">
    <location>
        <begin position="7"/>
        <end position="62"/>
    </location>
</feature>
<dbReference type="SUPFAM" id="SSF47413">
    <property type="entry name" value="lambda repressor-like DNA-binding domains"/>
    <property type="match status" value="1"/>
</dbReference>
<dbReference type="InterPro" id="IPR010982">
    <property type="entry name" value="Lambda_DNA-bd_dom_sf"/>
</dbReference>
<dbReference type="GO" id="GO:0003677">
    <property type="term" value="F:DNA binding"/>
    <property type="evidence" value="ECO:0007669"/>
    <property type="project" value="UniProtKB-KW"/>
</dbReference>
<protein>
    <submittedName>
        <fullName evidence="5">LexA repressor</fullName>
        <ecNumber evidence="5">3.4.21.88</ecNumber>
    </submittedName>
</protein>
<evidence type="ECO:0000313" key="5">
    <source>
        <dbReference type="EMBL" id="PKD31781.1"/>
    </source>
</evidence>
<proteinExistence type="predicted"/>
<evidence type="ECO:0000313" key="6">
    <source>
        <dbReference type="Proteomes" id="UP000233425"/>
    </source>
</evidence>
<dbReference type="Pfam" id="PF00717">
    <property type="entry name" value="Peptidase_S24"/>
    <property type="match status" value="1"/>
</dbReference>
<dbReference type="InterPro" id="IPR001387">
    <property type="entry name" value="Cro/C1-type_HTH"/>
</dbReference>
<comment type="caution">
    <text evidence="5">The sequence shown here is derived from an EMBL/GenBank/DDBJ whole genome shotgun (WGS) entry which is preliminary data.</text>
</comment>
<keyword evidence="5" id="KW-0378">Hydrolase</keyword>
<name>A0A2N0UXR0_9FIRM</name>
<dbReference type="CDD" id="cd06529">
    <property type="entry name" value="S24_LexA-like"/>
    <property type="match status" value="1"/>
</dbReference>
<dbReference type="InterPro" id="IPR039418">
    <property type="entry name" value="LexA-like"/>
</dbReference>
<keyword evidence="6" id="KW-1185">Reference proteome</keyword>
<dbReference type="PROSITE" id="PS50943">
    <property type="entry name" value="HTH_CROC1"/>
    <property type="match status" value="1"/>
</dbReference>
<dbReference type="Gene3D" id="1.10.260.40">
    <property type="entry name" value="lambda repressor-like DNA-binding domains"/>
    <property type="match status" value="1"/>
</dbReference>
<dbReference type="Pfam" id="PF01381">
    <property type="entry name" value="HTH_3"/>
    <property type="match status" value="1"/>
</dbReference>
<dbReference type="GO" id="GO:0004252">
    <property type="term" value="F:serine-type endopeptidase activity"/>
    <property type="evidence" value="ECO:0007669"/>
    <property type="project" value="UniProtKB-EC"/>
</dbReference>
<keyword evidence="3" id="KW-0804">Transcription</keyword>
<reference evidence="5" key="1">
    <citation type="journal article" date="2018" name="Environ. Microbiol.">
        <title>Sporulation capability and amylosome conservation among diverse human colonic and rumen isolates of the keystone starch-degrader Ruminococcus bromii.</title>
        <authorList>
            <person name="Mukhopadhya I."/>
            <person name="Morais S."/>
            <person name="Laverde-Gomez J."/>
            <person name="Sheridan P.O."/>
            <person name="Walker A.W."/>
            <person name="Kelly W."/>
            <person name="Klieve A.V."/>
            <person name="Ouwerkerk D."/>
            <person name="Duncan S.H."/>
            <person name="Louis P."/>
            <person name="Koropatkin N."/>
            <person name="Cockburn D."/>
            <person name="Kibler R."/>
            <person name="Cooper P.J."/>
            <person name="Sandoval C."/>
            <person name="Crost E."/>
            <person name="Juge N."/>
            <person name="Bayer E.A."/>
            <person name="Flint H.J."/>
        </authorList>
    </citation>
    <scope>NUCLEOTIDE SEQUENCE [LARGE SCALE GENOMIC DNA]</scope>
    <source>
        <strain evidence="5">ATCC 27255</strain>
    </source>
</reference>
<dbReference type="Gene3D" id="2.10.109.10">
    <property type="entry name" value="Umud Fragment, subunit A"/>
    <property type="match status" value="1"/>
</dbReference>
<keyword evidence="2" id="KW-0238">DNA-binding</keyword>
<evidence type="ECO:0000256" key="3">
    <source>
        <dbReference type="ARBA" id="ARBA00023163"/>
    </source>
</evidence>
<keyword evidence="1" id="KW-0805">Transcription regulation</keyword>